<reference evidence="3" key="2">
    <citation type="journal article" date="2008" name="Nucleic Acids Res.">
        <title>The rice annotation project database (RAP-DB): 2008 update.</title>
        <authorList>
            <consortium name="The rice annotation project (RAP)"/>
        </authorList>
    </citation>
    <scope>GENOME REANNOTATION</scope>
    <source>
        <strain evidence="3">cv. Nipponbare</strain>
    </source>
</reference>
<dbReference type="EMBL" id="AL606595">
    <property type="protein sequence ID" value="CAE05874.3"/>
    <property type="molecule type" value="Genomic_DNA"/>
</dbReference>
<keyword evidence="1" id="KW-0812">Transmembrane</keyword>
<organism evidence="2 3">
    <name type="scientific">Oryza sativa subsp. japonica</name>
    <name type="common">Rice</name>
    <dbReference type="NCBI Taxonomy" id="39947"/>
    <lineage>
        <taxon>Eukaryota</taxon>
        <taxon>Viridiplantae</taxon>
        <taxon>Streptophyta</taxon>
        <taxon>Embryophyta</taxon>
        <taxon>Tracheophyta</taxon>
        <taxon>Spermatophyta</taxon>
        <taxon>Magnoliopsida</taxon>
        <taxon>Liliopsida</taxon>
        <taxon>Poales</taxon>
        <taxon>Poaceae</taxon>
        <taxon>BOP clade</taxon>
        <taxon>Oryzoideae</taxon>
        <taxon>Oryzeae</taxon>
        <taxon>Oryzinae</taxon>
        <taxon>Oryza</taxon>
        <taxon>Oryza sativa</taxon>
    </lineage>
</organism>
<evidence type="ECO:0000313" key="2">
    <source>
        <dbReference type="EMBL" id="CAE05874.3"/>
    </source>
</evidence>
<evidence type="ECO:0000256" key="1">
    <source>
        <dbReference type="SAM" id="Phobius"/>
    </source>
</evidence>
<feature type="transmembrane region" description="Helical" evidence="1">
    <location>
        <begin position="112"/>
        <end position="133"/>
    </location>
</feature>
<accession>Q7XK29</accession>
<proteinExistence type="predicted"/>
<gene>
    <name evidence="2" type="primary">OSJNBa0044K18.16</name>
</gene>
<keyword evidence="1" id="KW-0472">Membrane</keyword>
<evidence type="ECO:0000313" key="3">
    <source>
        <dbReference type="Proteomes" id="UP000000763"/>
    </source>
</evidence>
<dbReference type="Proteomes" id="UP000000763">
    <property type="component" value="Chromosome 4"/>
</dbReference>
<dbReference type="AlphaFoldDB" id="Q7XK29"/>
<name>Q7XK29_ORYSJ</name>
<sequence>MVPPRKIAVTHGAPRSSPGSLLLPHRMGLLAGDLLPSHPQVTSSIPRCCHTLSHSSACPRPYGQIDLFGSLKLGFVVFNKSMKLNFLREEFIWSAALKKGHMDMFAYRPRSAVWLLPLNWTIGMPGILVATVIKANLTLSGMRISSSLFLSRNCIEELPYAELIGAGV</sequence>
<keyword evidence="1" id="KW-1133">Transmembrane helix</keyword>
<protein>
    <submittedName>
        <fullName evidence="2">OSJNBa0044K18.16 protein</fullName>
    </submittedName>
</protein>
<reference evidence="3" key="1">
    <citation type="journal article" date="2005" name="Nature">
        <title>The map-based sequence of the rice genome.</title>
        <authorList>
            <consortium name="International rice genome sequencing project (IRGSP)"/>
            <person name="Matsumoto T."/>
            <person name="Wu J."/>
            <person name="Kanamori H."/>
            <person name="Katayose Y."/>
            <person name="Fujisawa M."/>
            <person name="Namiki N."/>
            <person name="Mizuno H."/>
            <person name="Yamamoto K."/>
            <person name="Antonio B.A."/>
            <person name="Baba T."/>
            <person name="Sakata K."/>
            <person name="Nagamura Y."/>
            <person name="Aoki H."/>
            <person name="Arikawa K."/>
            <person name="Arita K."/>
            <person name="Bito T."/>
            <person name="Chiden Y."/>
            <person name="Fujitsuka N."/>
            <person name="Fukunaka R."/>
            <person name="Hamada M."/>
            <person name="Harada C."/>
            <person name="Hayashi A."/>
            <person name="Hijishita S."/>
            <person name="Honda M."/>
            <person name="Hosokawa S."/>
            <person name="Ichikawa Y."/>
            <person name="Idonuma A."/>
            <person name="Iijima M."/>
            <person name="Ikeda M."/>
            <person name="Ikeno M."/>
            <person name="Ito K."/>
            <person name="Ito S."/>
            <person name="Ito T."/>
            <person name="Ito Y."/>
            <person name="Ito Y."/>
            <person name="Iwabuchi A."/>
            <person name="Kamiya K."/>
            <person name="Karasawa W."/>
            <person name="Kurita K."/>
            <person name="Katagiri S."/>
            <person name="Kikuta A."/>
            <person name="Kobayashi H."/>
            <person name="Kobayashi N."/>
            <person name="Machita K."/>
            <person name="Maehara T."/>
            <person name="Masukawa M."/>
            <person name="Mizubayashi T."/>
            <person name="Mukai Y."/>
            <person name="Nagasaki H."/>
            <person name="Nagata Y."/>
            <person name="Naito S."/>
            <person name="Nakashima M."/>
            <person name="Nakama Y."/>
            <person name="Nakamichi Y."/>
            <person name="Nakamura M."/>
            <person name="Meguro A."/>
            <person name="Negishi M."/>
            <person name="Ohta I."/>
            <person name="Ohta T."/>
            <person name="Okamoto M."/>
            <person name="Ono N."/>
            <person name="Saji S."/>
            <person name="Sakaguchi M."/>
            <person name="Sakai K."/>
            <person name="Shibata M."/>
            <person name="Shimokawa T."/>
            <person name="Song J."/>
            <person name="Takazaki Y."/>
            <person name="Terasawa K."/>
            <person name="Tsugane M."/>
            <person name="Tsuji K."/>
            <person name="Ueda S."/>
            <person name="Waki K."/>
            <person name="Yamagata H."/>
            <person name="Yamamoto M."/>
            <person name="Yamamoto S."/>
            <person name="Yamane H."/>
            <person name="Yoshiki S."/>
            <person name="Yoshihara R."/>
            <person name="Yukawa K."/>
            <person name="Zhong H."/>
            <person name="Yano M."/>
            <person name="Yuan Q."/>
            <person name="Ouyang S."/>
            <person name="Liu J."/>
            <person name="Jones K.M."/>
            <person name="Gansberger K."/>
            <person name="Moffat K."/>
            <person name="Hill J."/>
            <person name="Bera J."/>
            <person name="Fadrosh D."/>
            <person name="Jin S."/>
            <person name="Johri S."/>
            <person name="Kim M."/>
            <person name="Overton L."/>
            <person name="Reardon M."/>
            <person name="Tsitrin T."/>
            <person name="Vuong H."/>
            <person name="Weaver B."/>
            <person name="Ciecko A."/>
            <person name="Tallon L."/>
            <person name="Jackson J."/>
            <person name="Pai G."/>
            <person name="Aken S.V."/>
            <person name="Utterback T."/>
            <person name="Reidmuller S."/>
            <person name="Feldblyum T."/>
            <person name="Hsiao J."/>
            <person name="Zismann V."/>
            <person name="Iobst S."/>
            <person name="de Vazeille A.R."/>
            <person name="Buell C.R."/>
            <person name="Ying K."/>
            <person name="Li Y."/>
            <person name="Lu T."/>
            <person name="Huang Y."/>
            <person name="Zhao Q."/>
            <person name="Feng Q."/>
            <person name="Zhang L."/>
            <person name="Zhu J."/>
            <person name="Weng Q."/>
            <person name="Mu J."/>
            <person name="Lu Y."/>
            <person name="Fan D."/>
            <person name="Liu Y."/>
            <person name="Guan J."/>
            <person name="Zhang Y."/>
            <person name="Yu S."/>
            <person name="Liu X."/>
            <person name="Zhang Y."/>
            <person name="Hong G."/>
            <person name="Han B."/>
            <person name="Choisne N."/>
            <person name="Demange N."/>
            <person name="Orjeda G."/>
            <person name="Samain S."/>
            <person name="Cattolico L."/>
            <person name="Pelletier E."/>
            <person name="Couloux A."/>
            <person name="Segurens B."/>
            <person name="Wincker P."/>
            <person name="D'Hont A."/>
            <person name="Scarpelli C."/>
            <person name="Weissenbach J."/>
            <person name="Salanoubat M."/>
            <person name="Quetier F."/>
            <person name="Yu Y."/>
            <person name="Kim H.R."/>
            <person name="Rambo T."/>
            <person name="Currie J."/>
            <person name="Collura K."/>
            <person name="Luo M."/>
            <person name="Yang T."/>
            <person name="Ammiraju J.S.S."/>
            <person name="Engler F."/>
            <person name="Soderlund C."/>
            <person name="Wing R.A."/>
            <person name="Palmer L.E."/>
            <person name="de la Bastide M."/>
            <person name="Spiegel L."/>
            <person name="Nascimento L."/>
            <person name="Zutavern T."/>
            <person name="O'Shaughnessy A."/>
            <person name="Dike S."/>
            <person name="Dedhia N."/>
            <person name="Preston R."/>
            <person name="Balija V."/>
            <person name="McCombie W.R."/>
            <person name="Chow T."/>
            <person name="Chen H."/>
            <person name="Chung M."/>
            <person name="Chen C."/>
            <person name="Shaw J."/>
            <person name="Wu H."/>
            <person name="Hsiao K."/>
            <person name="Chao Y."/>
            <person name="Chu M."/>
            <person name="Cheng C."/>
            <person name="Hour A."/>
            <person name="Lee P."/>
            <person name="Lin S."/>
            <person name="Lin Y."/>
            <person name="Liou J."/>
            <person name="Liu S."/>
            <person name="Hsing Y."/>
            <person name="Raghuvanshi S."/>
            <person name="Mohanty A."/>
            <person name="Bharti A.K."/>
            <person name="Gaur A."/>
            <person name="Gupta V."/>
            <person name="Kumar D."/>
            <person name="Ravi V."/>
            <person name="Vij S."/>
            <person name="Kapur A."/>
            <person name="Khurana P."/>
            <person name="Khurana P."/>
            <person name="Khurana J.P."/>
            <person name="Tyagi A.K."/>
            <person name="Gaikwad K."/>
            <person name="Singh A."/>
            <person name="Dalal V."/>
            <person name="Srivastava S."/>
            <person name="Dixit A."/>
            <person name="Pal A.K."/>
            <person name="Ghazi I.A."/>
            <person name="Yadav M."/>
            <person name="Pandit A."/>
            <person name="Bhargava A."/>
            <person name="Sureshbabu K."/>
            <person name="Batra K."/>
            <person name="Sharma T.R."/>
            <person name="Mohapatra T."/>
            <person name="Singh N.K."/>
            <person name="Messing J."/>
            <person name="Nelson A.B."/>
            <person name="Fuks G."/>
            <person name="Kavchok S."/>
            <person name="Keizer G."/>
            <person name="Linton E."/>
            <person name="Llaca V."/>
            <person name="Song R."/>
            <person name="Tanyolac B."/>
            <person name="Young S."/>
            <person name="Ho-Il K."/>
            <person name="Hahn J.H."/>
            <person name="Sangsakoo G."/>
            <person name="Vanavichit A."/>
            <person name="de Mattos Luiz.A.T."/>
            <person name="Zimmer P.D."/>
            <person name="Malone G."/>
            <person name="Dellagostin O."/>
            <person name="de Oliveira A.C."/>
            <person name="Bevan M."/>
            <person name="Bancroft I."/>
            <person name="Minx P."/>
            <person name="Cordum H."/>
            <person name="Wilson R."/>
            <person name="Cheng Z."/>
            <person name="Jin W."/>
            <person name="Jiang J."/>
            <person name="Leong S.A."/>
            <person name="Iwama H."/>
            <person name="Gojobori T."/>
            <person name="Itoh T."/>
            <person name="Niimura Y."/>
            <person name="Fujii Y."/>
            <person name="Habara T."/>
            <person name="Sakai H."/>
            <person name="Sato Y."/>
            <person name="Wilson G."/>
            <person name="Kumar K."/>
            <person name="McCouch S."/>
            <person name="Juretic N."/>
            <person name="Hoen D."/>
            <person name="Wright S."/>
            <person name="Bruskiewich R."/>
            <person name="Bureau T."/>
            <person name="Miyao A."/>
            <person name="Hirochika H."/>
            <person name="Nishikawa T."/>
            <person name="Kadowaki K."/>
            <person name="Sugiura M."/>
            <person name="Burr B."/>
            <person name="Sasaki T."/>
        </authorList>
    </citation>
    <scope>NUCLEOTIDE SEQUENCE [LARGE SCALE GENOMIC DNA]</scope>
    <source>
        <strain evidence="3">cv. Nipponbare</strain>
    </source>
</reference>